<accession>A0A1M7E697</accession>
<dbReference type="STRING" id="1121959.SAMN02746009_03528"/>
<evidence type="ECO:0000313" key="2">
    <source>
        <dbReference type="Proteomes" id="UP000183947"/>
    </source>
</evidence>
<evidence type="ECO:0000313" key="1">
    <source>
        <dbReference type="EMBL" id="SHL87196.1"/>
    </source>
</evidence>
<dbReference type="EMBL" id="FRAS01000024">
    <property type="protein sequence ID" value="SHL87196.1"/>
    <property type="molecule type" value="Genomic_DNA"/>
</dbReference>
<dbReference type="RefSeq" id="WP_073287979.1">
    <property type="nucleotide sequence ID" value="NZ_FRAS01000024.1"/>
</dbReference>
<organism evidence="1 2">
    <name type="scientific">Hymenobacter psychrotolerans DSM 18569</name>
    <dbReference type="NCBI Taxonomy" id="1121959"/>
    <lineage>
        <taxon>Bacteria</taxon>
        <taxon>Pseudomonadati</taxon>
        <taxon>Bacteroidota</taxon>
        <taxon>Cytophagia</taxon>
        <taxon>Cytophagales</taxon>
        <taxon>Hymenobacteraceae</taxon>
        <taxon>Hymenobacter</taxon>
    </lineage>
</organism>
<dbReference type="AlphaFoldDB" id="A0A1M7E697"/>
<dbReference type="OrthoDB" id="885013at2"/>
<name>A0A1M7E697_9BACT</name>
<protein>
    <submittedName>
        <fullName evidence="1">Uncharacterized protein</fullName>
    </submittedName>
</protein>
<gene>
    <name evidence="1" type="ORF">SAMN02746009_03528</name>
</gene>
<proteinExistence type="predicted"/>
<dbReference type="Proteomes" id="UP000183947">
    <property type="component" value="Unassembled WGS sequence"/>
</dbReference>
<reference evidence="2" key="1">
    <citation type="submission" date="2016-11" db="EMBL/GenBank/DDBJ databases">
        <authorList>
            <person name="Varghese N."/>
            <person name="Submissions S."/>
        </authorList>
    </citation>
    <scope>NUCLEOTIDE SEQUENCE [LARGE SCALE GENOMIC DNA]</scope>
    <source>
        <strain evidence="2">DSM 18569</strain>
    </source>
</reference>
<sequence length="105" mass="11516">MPATSPTTASSVAAGASPYASLRLTAQLKARVYWATPQQGASQCDFYSFDSSGRYQVADPFAYGLRGLKKLVDKLGDKVARCVIYENLTPGRPEYCRKEKGSWNK</sequence>
<keyword evidence="2" id="KW-1185">Reference proteome</keyword>